<dbReference type="Proteomes" id="UP000790709">
    <property type="component" value="Unassembled WGS sequence"/>
</dbReference>
<accession>A0ACB8B7F7</accession>
<name>A0ACB8B7F7_9AGAM</name>
<proteinExistence type="predicted"/>
<organism evidence="1 2">
    <name type="scientific">Leucogyrophana mollusca</name>
    <dbReference type="NCBI Taxonomy" id="85980"/>
    <lineage>
        <taxon>Eukaryota</taxon>
        <taxon>Fungi</taxon>
        <taxon>Dikarya</taxon>
        <taxon>Basidiomycota</taxon>
        <taxon>Agaricomycotina</taxon>
        <taxon>Agaricomycetes</taxon>
        <taxon>Agaricomycetidae</taxon>
        <taxon>Boletales</taxon>
        <taxon>Boletales incertae sedis</taxon>
        <taxon>Leucogyrophana</taxon>
    </lineage>
</organism>
<dbReference type="EMBL" id="MU266557">
    <property type="protein sequence ID" value="KAH7920828.1"/>
    <property type="molecule type" value="Genomic_DNA"/>
</dbReference>
<sequence>MEAWIMSKVSSGADRSRTRPISHFRRGNDLHAKVHRRYGICSGLFGRALSLAGWGWIVWVLGYCLRSVGLYQTIPSRISAILVAPTGDVDLEPFTLSCSQIRKPLDLLIMHEITARASPMRRGSTDHYALPQKTATYARPSKEEQSFLDRNRRRGETAILVYRQPRRPSAAKLTEDWKPSYGMKAMISTGRVHLFAMEKGVCACGLGSEATLYVQAHVFPRWAVKGVMEPGRLEYLDTEFQAHLSTWSHPDVRFTFVPICCLDASTPRWELHARGENRAELAMCEAFDREEKWRCSAHHQGDVKVTAPIDTEPLSSLSPTISSVTLHPPTPPQARRPGWFASFGRARPATAKVLVEGKTSSATPMCPSSAPSPLAPAPAGSNLIHARLTTNRAGWLSYSAAWAATRRITDGGAGGGSGGRERTGSNSGGGDGGYGARF</sequence>
<reference evidence="1" key="1">
    <citation type="journal article" date="2021" name="New Phytol.">
        <title>Evolutionary innovations through gain and loss of genes in the ectomycorrhizal Boletales.</title>
        <authorList>
            <person name="Wu G."/>
            <person name="Miyauchi S."/>
            <person name="Morin E."/>
            <person name="Kuo A."/>
            <person name="Drula E."/>
            <person name="Varga T."/>
            <person name="Kohler A."/>
            <person name="Feng B."/>
            <person name="Cao Y."/>
            <person name="Lipzen A."/>
            <person name="Daum C."/>
            <person name="Hundley H."/>
            <person name="Pangilinan J."/>
            <person name="Johnson J."/>
            <person name="Barry K."/>
            <person name="LaButti K."/>
            <person name="Ng V."/>
            <person name="Ahrendt S."/>
            <person name="Min B."/>
            <person name="Choi I.G."/>
            <person name="Park H."/>
            <person name="Plett J.M."/>
            <person name="Magnuson J."/>
            <person name="Spatafora J.W."/>
            <person name="Nagy L.G."/>
            <person name="Henrissat B."/>
            <person name="Grigoriev I.V."/>
            <person name="Yang Z.L."/>
            <person name="Xu J."/>
            <person name="Martin F.M."/>
        </authorList>
    </citation>
    <scope>NUCLEOTIDE SEQUENCE</scope>
    <source>
        <strain evidence="1">KUC20120723A-06</strain>
    </source>
</reference>
<gene>
    <name evidence="1" type="ORF">BV22DRAFT_1050078</name>
</gene>
<evidence type="ECO:0000313" key="2">
    <source>
        <dbReference type="Proteomes" id="UP000790709"/>
    </source>
</evidence>
<keyword evidence="2" id="KW-1185">Reference proteome</keyword>
<comment type="caution">
    <text evidence="1">The sequence shown here is derived from an EMBL/GenBank/DDBJ whole genome shotgun (WGS) entry which is preliminary data.</text>
</comment>
<protein>
    <submittedName>
        <fullName evidence="1">Uncharacterized protein</fullName>
    </submittedName>
</protein>
<evidence type="ECO:0000313" key="1">
    <source>
        <dbReference type="EMBL" id="KAH7920828.1"/>
    </source>
</evidence>